<name>A0A2G8B5R5_9MYCO</name>
<keyword evidence="2" id="KW-1185">Reference proteome</keyword>
<sequence length="215" mass="23300">MHPTDGESVFAAVADERRRIAALLDDLDDVQLSAPSLCAGWDIKTVGAHLVSVCTDSFWTFSVTALRRRSLDRAIDEMARRRAQSPAAEIAAMLRRIADRRVSPPVFGPLGPLADILVHSGDIRIPLGLNFNPDPKRAALALDFLTKPWRLGFVPAGLLRGISLHPIDIDRTWGSGAQIRGPVAALMMAACGRSALLDLLDGPGVQRLQDRLTGR</sequence>
<dbReference type="AlphaFoldDB" id="A0A2G8B5R5"/>
<dbReference type="GO" id="GO:0046872">
    <property type="term" value="F:metal ion binding"/>
    <property type="evidence" value="ECO:0007669"/>
    <property type="project" value="InterPro"/>
</dbReference>
<accession>A0A2G8B5R5</accession>
<dbReference type="InterPro" id="IPR024344">
    <property type="entry name" value="MDMPI_metal-binding"/>
</dbReference>
<dbReference type="RefSeq" id="WP_048891272.1">
    <property type="nucleotide sequence ID" value="NZ_AP024237.1"/>
</dbReference>
<protein>
    <submittedName>
        <fullName evidence="1">Uncharacterized protein</fullName>
    </submittedName>
</protein>
<dbReference type="EMBL" id="AP024237">
    <property type="protein sequence ID" value="BCO37213.1"/>
    <property type="molecule type" value="Genomic_DNA"/>
</dbReference>
<dbReference type="STRING" id="110505.ACT16_09765"/>
<gene>
    <name evidence="1" type="ORF">MHEC_36460</name>
</gene>
<dbReference type="OrthoDB" id="5178565at2"/>
<evidence type="ECO:0000313" key="2">
    <source>
        <dbReference type="Proteomes" id="UP000595446"/>
    </source>
</evidence>
<dbReference type="InterPro" id="IPR034660">
    <property type="entry name" value="DinB/YfiT-like"/>
</dbReference>
<dbReference type="Proteomes" id="UP000595446">
    <property type="component" value="Chromosome"/>
</dbReference>
<dbReference type="Gene3D" id="1.20.120.450">
    <property type="entry name" value="dinb family like domain"/>
    <property type="match status" value="1"/>
</dbReference>
<dbReference type="InterPro" id="IPR017517">
    <property type="entry name" value="Maleyloyr_isom"/>
</dbReference>
<dbReference type="Pfam" id="PF11716">
    <property type="entry name" value="MDMPI_N"/>
    <property type="match status" value="1"/>
</dbReference>
<proteinExistence type="predicted"/>
<dbReference type="SUPFAM" id="SSF109854">
    <property type="entry name" value="DinB/YfiT-like putative metalloenzymes"/>
    <property type="match status" value="1"/>
</dbReference>
<reference evidence="1 2" key="1">
    <citation type="submission" date="2020-12" db="EMBL/GenBank/DDBJ databases">
        <title>Complete genome sequence of Mycobacterium heckeshornense JCM 15655T, closely related to a pathogenic non-tuberculous mycobacterial species Mycobacterium xenopi.</title>
        <authorList>
            <person name="Yoshida M."/>
            <person name="Fukano H."/>
            <person name="Asakura T."/>
            <person name="Suzuki M."/>
            <person name="Hoshino Y."/>
        </authorList>
    </citation>
    <scope>NUCLEOTIDE SEQUENCE [LARGE SCALE GENOMIC DNA]</scope>
    <source>
        <strain evidence="1 2">JCM 15655</strain>
    </source>
</reference>
<evidence type="ECO:0000313" key="1">
    <source>
        <dbReference type="EMBL" id="BCO37213.1"/>
    </source>
</evidence>
<dbReference type="NCBIfam" id="TIGR03083">
    <property type="entry name" value="maleylpyruvate isomerase family mycothiol-dependent enzyme"/>
    <property type="match status" value="1"/>
</dbReference>
<organism evidence="1 2">
    <name type="scientific">Mycobacterium heckeshornense</name>
    <dbReference type="NCBI Taxonomy" id="110505"/>
    <lineage>
        <taxon>Bacteria</taxon>
        <taxon>Bacillati</taxon>
        <taxon>Actinomycetota</taxon>
        <taxon>Actinomycetes</taxon>
        <taxon>Mycobacteriales</taxon>
        <taxon>Mycobacteriaceae</taxon>
        <taxon>Mycobacterium</taxon>
    </lineage>
</organism>